<dbReference type="EnsemblPlants" id="TraesCS6D02G364000.1">
    <property type="protein sequence ID" value="TraesCS6D02G364000.1.cds1"/>
    <property type="gene ID" value="TraesCS6D02G364000"/>
</dbReference>
<dbReference type="Gramene" id="TraesSYM6D03G03737470.1">
    <property type="protein sequence ID" value="TraesSYM6D03G03737470.1.CDS1"/>
    <property type="gene ID" value="TraesSYM6D03G03737470"/>
</dbReference>
<dbReference type="InterPro" id="IPR036047">
    <property type="entry name" value="F-box-like_dom_sf"/>
</dbReference>
<dbReference type="Gramene" id="TraesRN6D0100890200.1">
    <property type="protein sequence ID" value="TraesRN6D0100890200.1"/>
    <property type="gene ID" value="TraesRN6D0100890200"/>
</dbReference>
<dbReference type="PANTHER" id="PTHR32133">
    <property type="entry name" value="OS07G0120400 PROTEIN"/>
    <property type="match status" value="1"/>
</dbReference>
<dbReference type="InterPro" id="IPR011043">
    <property type="entry name" value="Gal_Oxase/kelch_b-propeller"/>
</dbReference>
<dbReference type="SUPFAM" id="SSF50965">
    <property type="entry name" value="Galactose oxidase, central domain"/>
    <property type="match status" value="1"/>
</dbReference>
<dbReference type="Gramene" id="TraesMAC6D03G03787740.1">
    <property type="protein sequence ID" value="TraesMAC6D03G03787740.1.CDS1"/>
    <property type="gene ID" value="TraesMAC6D03G03787740"/>
</dbReference>
<dbReference type="OrthoDB" id="10310490at2759"/>
<organism evidence="3">
    <name type="scientific">Triticum aestivum</name>
    <name type="common">Wheat</name>
    <dbReference type="NCBI Taxonomy" id="4565"/>
    <lineage>
        <taxon>Eukaryota</taxon>
        <taxon>Viridiplantae</taxon>
        <taxon>Streptophyta</taxon>
        <taxon>Embryophyta</taxon>
        <taxon>Tracheophyta</taxon>
        <taxon>Spermatophyta</taxon>
        <taxon>Magnoliopsida</taxon>
        <taxon>Liliopsida</taxon>
        <taxon>Poales</taxon>
        <taxon>Poaceae</taxon>
        <taxon>BOP clade</taxon>
        <taxon>Pooideae</taxon>
        <taxon>Triticodae</taxon>
        <taxon>Triticeae</taxon>
        <taxon>Triticinae</taxon>
        <taxon>Triticum</taxon>
    </lineage>
</organism>
<evidence type="ECO:0000259" key="2">
    <source>
        <dbReference type="Pfam" id="PF23635"/>
    </source>
</evidence>
<dbReference type="Gramene" id="TraesCS6D03G0840800.1">
    <property type="protein sequence ID" value="TraesCS6D03G0840800.1.CDS1"/>
    <property type="gene ID" value="TraesCS6D03G0840800"/>
</dbReference>
<reference evidence="3" key="2">
    <citation type="submission" date="2018-10" db="UniProtKB">
        <authorList>
            <consortium name="EnsemblPlants"/>
        </authorList>
    </citation>
    <scope>IDENTIFICATION</scope>
</reference>
<dbReference type="AlphaFoldDB" id="A0A3B6QNQ3"/>
<dbReference type="Gene3D" id="1.20.1280.50">
    <property type="match status" value="1"/>
</dbReference>
<name>A0A3B6QNQ3_WHEAT</name>
<accession>A0A3B6QNQ3</accession>
<dbReference type="Gramene" id="TraesNOR6D03G03830200.1">
    <property type="protein sequence ID" value="TraesNOR6D03G03830200.1.CDS1"/>
    <property type="gene ID" value="TraesNOR6D03G03830200"/>
</dbReference>
<dbReference type="InterPro" id="IPR001810">
    <property type="entry name" value="F-box_dom"/>
</dbReference>
<dbReference type="Gramene" id="TraesROB_scaffold_024098_01G000600.1">
    <property type="protein sequence ID" value="TraesROB_scaffold_024098_01G000600.1"/>
    <property type="gene ID" value="TraesROB_scaffold_024098_01G000600"/>
</dbReference>
<dbReference type="Pfam" id="PF23635">
    <property type="entry name" value="Beta-prop_AT5G49610-like"/>
    <property type="match status" value="1"/>
</dbReference>
<keyword evidence="4" id="KW-1185">Reference proteome</keyword>
<dbReference type="Gramene" id="TraesCAD_scaffold_073111_01G000200.1">
    <property type="protein sequence ID" value="TraesCAD_scaffold_073111_01G000200.1"/>
    <property type="gene ID" value="TraesCAD_scaffold_073111_01G000200"/>
</dbReference>
<evidence type="ECO:0000313" key="4">
    <source>
        <dbReference type="Proteomes" id="UP000019116"/>
    </source>
</evidence>
<sequence length="399" mass="44882">MSDQEGEIMEIDDLLSEILLRLPPEPCSLPRASLVSTRWRRLSRDPALLRRFRARHRRHAPLLGAFFTDYSASTNRHSHISFAPTLDPPNRVRFSFPVFEYPCMVLGCRHGLLLASFYYQPGLLVWDPVTGDQHRLDHLHPPGGFKFKTMNGAVLRSTQEDIHFKVVMVGHDEQHTQVIASVYSSQTREWGSVISAPIPPTVSVVTAVPSVLIGDSLYWSSSRNPAHPTTVLEFNLGTKSLAVIDVPVNMYAHGNRSFSVMRAEDGGLGFLFLSGHNAQLWKRNTDGDGVASWAITKTIQLDKLLSLNTNTEEEEEDEEERSLSIEGLAENTNVLFLRTSIGRFMVHLDSLWSLRCKELSQAGVTHVLHPFTSVYTAADNNTLSPYRYKNLSHFLYIIG</sequence>
<feature type="domain" description="F-box" evidence="1">
    <location>
        <begin position="12"/>
        <end position="50"/>
    </location>
</feature>
<dbReference type="Gramene" id="TraesLDM6D03G03793480.1">
    <property type="protein sequence ID" value="TraesLDM6D03G03793480.1.CDS1"/>
    <property type="gene ID" value="TraesLDM6D03G03793480"/>
</dbReference>
<dbReference type="SUPFAM" id="SSF81383">
    <property type="entry name" value="F-box domain"/>
    <property type="match status" value="1"/>
</dbReference>
<dbReference type="Proteomes" id="UP000019116">
    <property type="component" value="Chromosome 6D"/>
</dbReference>
<dbReference type="Gramene" id="TraesCS6D02G364000.1">
    <property type="protein sequence ID" value="TraesCS6D02G364000.1.cds1"/>
    <property type="gene ID" value="TraesCS6D02G364000"/>
</dbReference>
<dbReference type="Pfam" id="PF00646">
    <property type="entry name" value="F-box"/>
    <property type="match status" value="1"/>
</dbReference>
<dbReference type="Gramene" id="TraesARI6D03G03754050.1">
    <property type="protein sequence ID" value="TraesARI6D03G03754050.1.CDS1"/>
    <property type="gene ID" value="TraesARI6D03G03754050"/>
</dbReference>
<reference evidence="3" key="1">
    <citation type="submission" date="2018-08" db="EMBL/GenBank/DDBJ databases">
        <authorList>
            <person name="Rossello M."/>
        </authorList>
    </citation>
    <scope>NUCLEOTIDE SEQUENCE [LARGE SCALE GENOMIC DNA]</scope>
    <source>
        <strain evidence="3">cv. Chinese Spring</strain>
    </source>
</reference>
<dbReference type="InterPro" id="IPR056594">
    <property type="entry name" value="AT5G49610-like_b-prop"/>
</dbReference>
<dbReference type="PANTHER" id="PTHR32133:SF320">
    <property type="entry name" value="F-BOX DOMAIN-CONTAINING PROTEIN"/>
    <property type="match status" value="1"/>
</dbReference>
<dbReference type="SMR" id="A0A3B6QNQ3"/>
<dbReference type="Gramene" id="TraesWEE_scaffold_065245_01G000200.1">
    <property type="protein sequence ID" value="TraesWEE_scaffold_065245_01G000200.1"/>
    <property type="gene ID" value="TraesWEE_scaffold_065245_01G000200"/>
</dbReference>
<protein>
    <submittedName>
        <fullName evidence="3">Uncharacterized protein</fullName>
    </submittedName>
</protein>
<dbReference type="OMA" id="QTREWGS"/>
<dbReference type="Gramene" id="TraesCLE_scaffold_017886_01G000600.1">
    <property type="protein sequence ID" value="TraesCLE_scaffold_017886_01G000600.1"/>
    <property type="gene ID" value="TraesCLE_scaffold_017886_01G000600"/>
</dbReference>
<feature type="domain" description="F-box protein AT5G49610-like beta-propeller" evidence="2">
    <location>
        <begin position="105"/>
        <end position="374"/>
    </location>
</feature>
<evidence type="ECO:0000313" key="3">
    <source>
        <dbReference type="EnsemblPlants" id="TraesCS6D02G364000.1.cds1"/>
    </source>
</evidence>
<evidence type="ECO:0000259" key="1">
    <source>
        <dbReference type="Pfam" id="PF00646"/>
    </source>
</evidence>
<dbReference type="Gramene" id="TraesPARA_EIv1.0_2130200.1">
    <property type="protein sequence ID" value="TraesPARA_EIv1.0_2130200.1.CDS1"/>
    <property type="gene ID" value="TraesPARA_EIv1.0_2130200"/>
</dbReference>
<proteinExistence type="predicted"/>
<dbReference type="STRING" id="4565.A0A3B6QNQ3"/>